<dbReference type="AlphaFoldDB" id="V5BPX7"/>
<dbReference type="EMBL" id="AYLP01000022">
    <property type="protein sequence ID" value="ESS68222.1"/>
    <property type="molecule type" value="Genomic_DNA"/>
</dbReference>
<comment type="caution">
    <text evidence="2">The sequence shown here is derived from an EMBL/GenBank/DDBJ whole genome shotgun (WGS) entry which is preliminary data.</text>
</comment>
<dbReference type="Gene3D" id="2.60.200.20">
    <property type="match status" value="1"/>
</dbReference>
<feature type="domain" description="FHA" evidence="1">
    <location>
        <begin position="280"/>
        <end position="313"/>
    </location>
</feature>
<evidence type="ECO:0000259" key="1">
    <source>
        <dbReference type="Pfam" id="PF00498"/>
    </source>
</evidence>
<dbReference type="VEuPathDB" id="TriTrypDB:TCDM_02980"/>
<organism evidence="2 3">
    <name type="scientific">Trypanosoma cruzi Dm28c</name>
    <dbReference type="NCBI Taxonomy" id="1416333"/>
    <lineage>
        <taxon>Eukaryota</taxon>
        <taxon>Discoba</taxon>
        <taxon>Euglenozoa</taxon>
        <taxon>Kinetoplastea</taxon>
        <taxon>Metakinetoplastina</taxon>
        <taxon>Trypanosomatida</taxon>
        <taxon>Trypanosomatidae</taxon>
        <taxon>Trypanosoma</taxon>
        <taxon>Schizotrypanum</taxon>
    </lineage>
</organism>
<gene>
    <name evidence="2" type="ORF">TCDM_02980</name>
</gene>
<dbReference type="SUPFAM" id="SSF49879">
    <property type="entry name" value="SMAD/FHA domain"/>
    <property type="match status" value="1"/>
</dbReference>
<dbReference type="InterPro" id="IPR000253">
    <property type="entry name" value="FHA_dom"/>
</dbReference>
<accession>V5BPX7</accession>
<reference evidence="2 3" key="1">
    <citation type="journal article" date="2014" name="Genome Announc.">
        <title>Trypanosoma cruzi Clone Dm28c Draft Genome Sequence.</title>
        <authorList>
            <person name="Grisard E.C."/>
            <person name="Teixeira S.M."/>
            <person name="de Almeida L.G."/>
            <person name="Stoco P.H."/>
            <person name="Gerber A.L."/>
            <person name="Talavera-Lopez C."/>
            <person name="Lima O.C."/>
            <person name="Andersson B."/>
            <person name="de Vasconcelos A.T."/>
        </authorList>
    </citation>
    <scope>NUCLEOTIDE SEQUENCE [LARGE SCALE GENOMIC DNA]</scope>
    <source>
        <strain evidence="2 3">Dm28c</strain>
    </source>
</reference>
<dbReference type="OrthoDB" id="444265at2759"/>
<dbReference type="PANTHER" id="PTHR23308">
    <property type="entry name" value="NUCLEAR INHIBITOR OF PROTEIN PHOSPHATASE-1"/>
    <property type="match status" value="1"/>
</dbReference>
<sequence length="324" mass="35940">MSLAAAFLLPIFFFKVKLSFLFVFSFLSSLCLPRRLSVFLNSEGYVARGEMEKPFYGRTGALEDARQGLPVAGSRFASARPGKWFPSLLTVPQRVLHGISEGDGVDCSIFRFLGVACVYEELRKRHADGTSHGALLRDVLNWHQASFEEVRDCRCAAADVADGVFRPYLPAYNICVLKEGQILLSHAAVSRRAVTLVGRDRVVNDILTDHTSCSAQHAALEVRFVYAHAETLDQQITACMEGREIDWGSAQDVSKLCVQVREAMEKLGDGEDAWLMELQVLDLGSTNGTRLNGERLRPFVPTTLIEGDILTFGFSTRSYVVVRP</sequence>
<evidence type="ECO:0000313" key="3">
    <source>
        <dbReference type="Proteomes" id="UP000017861"/>
    </source>
</evidence>
<dbReference type="InterPro" id="IPR008984">
    <property type="entry name" value="SMAD_FHA_dom_sf"/>
</dbReference>
<dbReference type="Pfam" id="PF00498">
    <property type="entry name" value="FHA"/>
    <property type="match status" value="1"/>
</dbReference>
<protein>
    <recommendedName>
        <fullName evidence="1">FHA domain-containing protein</fullName>
    </recommendedName>
</protein>
<evidence type="ECO:0000313" key="2">
    <source>
        <dbReference type="EMBL" id="ESS68222.1"/>
    </source>
</evidence>
<dbReference type="InterPro" id="IPR050923">
    <property type="entry name" value="Cell_Proc_Reg/RNA_Proc"/>
</dbReference>
<name>V5BPX7_TRYCR</name>
<dbReference type="Proteomes" id="UP000017861">
    <property type="component" value="Unassembled WGS sequence"/>
</dbReference>
<proteinExistence type="predicted"/>